<feature type="region of interest" description="Disordered" evidence="2">
    <location>
        <begin position="171"/>
        <end position="210"/>
    </location>
</feature>
<name>A0ABD3NDD1_9STRA</name>
<dbReference type="InterPro" id="IPR001900">
    <property type="entry name" value="RNase_II/R"/>
</dbReference>
<keyword evidence="5" id="KW-1185">Reference proteome</keyword>
<feature type="domain" description="RNB" evidence="3">
    <location>
        <begin position="366"/>
        <end position="735"/>
    </location>
</feature>
<protein>
    <recommendedName>
        <fullName evidence="3">RNB domain-containing protein</fullName>
    </recommendedName>
</protein>
<feature type="region of interest" description="Disordered" evidence="2">
    <location>
        <begin position="1"/>
        <end position="103"/>
    </location>
</feature>
<dbReference type="InterPro" id="IPR012340">
    <property type="entry name" value="NA-bd_OB-fold"/>
</dbReference>
<sequence>MAPAPSASTGGKGGDGTTTTAASSIGGRRLRLDRSGGKDATGDRRRRSGKDGNDGNDGNDGRKKKGGGGGDNKDGGGRGDGGRRGGPPSSSSSSGRNGGFVPHEAHASLSSCASRYSSRDPSLIRGRLRVLPGGDDGASFVSRDDDAQQRRLWNPAVDAAAIRGRGRGYDDVVGGGGTADGQSSSPSGGASTRTTTTRRRRRQQQRSGRVVHVVPPRSGRTTIVGTLLRLPGGGKRYMLVPNNKSLPRFVCPSGTSSTTTTGAGGRGATRALYHAEYVHGTWLETMRWPPCVGVARLTSDDGGRSSLRTTVLDETSALLVENGVDHGDFGPGAMRDVEMSVVSGQYLDGTTGEIGWRPSGNDLVGRRDYRDRRVFTIDPSTARDLDDALHISPLPDGRVEVGVHIADVSHFLDPGSAVDEEAMRRATSVYLVNDVIPMLPRPLCEVACSLNENVERLAFSCVWKMNMDGTLAGGSGNGRPGGGKEDVWYGRTIIKSCARLDYATAQNIIDGKVANGEGRVDENLWPSNRRPTGGHGIDGVASDVRLMHTVAMARRRLRFENGALALNGIKLAFQLEEDGETTRLCAPYPIRDSNRLVEEFMLLANYLVAQRLITHAHGRALLRHHPSPLEGGMQQVVDVSREAFGFDIDTTNSKTLQESLSRLSRECDDELVVQCVTESLKNPMKPAAYVAAGEVDDVDWRHFALNIPYYTHFTSPIRRYPDVIVHRLLQATLDDAVDDFPMTQQEIQAVACHCNDMRMAAKKAQERSDRVFLALHLKRYPISSALGVCLGVGEKTFTVFVPSLGMSTRVFLQEHDDEFDSNAFVDSCGKRRIVIQPKTDVGADPSATDDRSRSRSWKSLEIGVFTKLEVACTCKMQSPIDVRVKVVGPWVPGSH</sequence>
<evidence type="ECO:0000313" key="4">
    <source>
        <dbReference type="EMBL" id="KAL3773408.1"/>
    </source>
</evidence>
<dbReference type="InterPro" id="IPR022966">
    <property type="entry name" value="RNase_II/R_CS"/>
</dbReference>
<dbReference type="AlphaFoldDB" id="A0ABD3NDD1"/>
<evidence type="ECO:0000256" key="2">
    <source>
        <dbReference type="SAM" id="MobiDB-lite"/>
    </source>
</evidence>
<dbReference type="EMBL" id="JALLAZ020001534">
    <property type="protein sequence ID" value="KAL3773408.1"/>
    <property type="molecule type" value="Genomic_DNA"/>
</dbReference>
<dbReference type="PANTHER" id="PTHR23355:SF9">
    <property type="entry name" value="DIS3-LIKE EXONUCLEASE 2"/>
    <property type="match status" value="1"/>
</dbReference>
<evidence type="ECO:0000259" key="3">
    <source>
        <dbReference type="SMART" id="SM00955"/>
    </source>
</evidence>
<dbReference type="InterPro" id="IPR050180">
    <property type="entry name" value="RNR_Ribonuclease"/>
</dbReference>
<evidence type="ECO:0000256" key="1">
    <source>
        <dbReference type="RuleBase" id="RU003901"/>
    </source>
</evidence>
<feature type="compositionally biased region" description="Low complexity" evidence="2">
    <location>
        <begin position="17"/>
        <end position="27"/>
    </location>
</feature>
<dbReference type="SMART" id="SM00955">
    <property type="entry name" value="RNB"/>
    <property type="match status" value="1"/>
</dbReference>
<feature type="compositionally biased region" description="Low complexity" evidence="2">
    <location>
        <begin position="180"/>
        <end position="195"/>
    </location>
</feature>
<dbReference type="PROSITE" id="PS01175">
    <property type="entry name" value="RIBONUCLEASE_II"/>
    <property type="match status" value="1"/>
</dbReference>
<evidence type="ECO:0000313" key="5">
    <source>
        <dbReference type="Proteomes" id="UP001530315"/>
    </source>
</evidence>
<organism evidence="4 5">
    <name type="scientific">Stephanodiscus triporus</name>
    <dbReference type="NCBI Taxonomy" id="2934178"/>
    <lineage>
        <taxon>Eukaryota</taxon>
        <taxon>Sar</taxon>
        <taxon>Stramenopiles</taxon>
        <taxon>Ochrophyta</taxon>
        <taxon>Bacillariophyta</taxon>
        <taxon>Coscinodiscophyceae</taxon>
        <taxon>Thalassiosirophycidae</taxon>
        <taxon>Stephanodiscales</taxon>
        <taxon>Stephanodiscaceae</taxon>
        <taxon>Stephanodiscus</taxon>
    </lineage>
</organism>
<dbReference type="Proteomes" id="UP001530315">
    <property type="component" value="Unassembled WGS sequence"/>
</dbReference>
<dbReference type="SUPFAM" id="SSF50249">
    <property type="entry name" value="Nucleic acid-binding proteins"/>
    <property type="match status" value="1"/>
</dbReference>
<feature type="compositionally biased region" description="Basic and acidic residues" evidence="2">
    <location>
        <begin position="30"/>
        <end position="53"/>
    </location>
</feature>
<gene>
    <name evidence="4" type="ORF">ACHAW5_008175</name>
</gene>
<reference evidence="4 5" key="1">
    <citation type="submission" date="2024-10" db="EMBL/GenBank/DDBJ databases">
        <title>Updated reference genomes for cyclostephanoid diatoms.</title>
        <authorList>
            <person name="Roberts W.R."/>
            <person name="Alverson A.J."/>
        </authorList>
    </citation>
    <scope>NUCLEOTIDE SEQUENCE [LARGE SCALE GENOMIC DNA]</scope>
    <source>
        <strain evidence="4 5">AJA276-08</strain>
    </source>
</reference>
<proteinExistence type="inferred from homology"/>
<dbReference type="Pfam" id="PF00773">
    <property type="entry name" value="RNB"/>
    <property type="match status" value="1"/>
</dbReference>
<feature type="compositionally biased region" description="Low complexity" evidence="2">
    <location>
        <begin position="86"/>
        <end position="95"/>
    </location>
</feature>
<accession>A0ABD3NDD1</accession>
<comment type="similarity">
    <text evidence="1">Belongs to the RNR ribonuclease family.</text>
</comment>
<comment type="caution">
    <text evidence="4">The sequence shown here is derived from an EMBL/GenBank/DDBJ whole genome shotgun (WGS) entry which is preliminary data.</text>
</comment>
<dbReference type="PANTHER" id="PTHR23355">
    <property type="entry name" value="RIBONUCLEASE"/>
    <property type="match status" value="1"/>
</dbReference>
<feature type="compositionally biased region" description="Basic and acidic residues" evidence="2">
    <location>
        <begin position="71"/>
        <end position="83"/>
    </location>
</feature>